<dbReference type="KEGG" id="api:115033782"/>
<dbReference type="RefSeq" id="XP_029343600.1">
    <property type="nucleotide sequence ID" value="XM_029487740.1"/>
</dbReference>
<reference evidence="1" key="2">
    <citation type="submission" date="2022-06" db="UniProtKB">
        <authorList>
            <consortium name="EnsemblMetazoa"/>
        </authorList>
    </citation>
    <scope>IDENTIFICATION</scope>
</reference>
<dbReference type="GeneID" id="115033782"/>
<protein>
    <submittedName>
        <fullName evidence="1">Uncharacterized protein</fullName>
    </submittedName>
</protein>
<organism evidence="1 2">
    <name type="scientific">Acyrthosiphon pisum</name>
    <name type="common">Pea aphid</name>
    <dbReference type="NCBI Taxonomy" id="7029"/>
    <lineage>
        <taxon>Eukaryota</taxon>
        <taxon>Metazoa</taxon>
        <taxon>Ecdysozoa</taxon>
        <taxon>Arthropoda</taxon>
        <taxon>Hexapoda</taxon>
        <taxon>Insecta</taxon>
        <taxon>Pterygota</taxon>
        <taxon>Neoptera</taxon>
        <taxon>Paraneoptera</taxon>
        <taxon>Hemiptera</taxon>
        <taxon>Sternorrhyncha</taxon>
        <taxon>Aphidomorpha</taxon>
        <taxon>Aphidoidea</taxon>
        <taxon>Aphididae</taxon>
        <taxon>Macrosiphini</taxon>
        <taxon>Acyrthosiphon</taxon>
    </lineage>
</organism>
<evidence type="ECO:0000313" key="1">
    <source>
        <dbReference type="EnsemblMetazoa" id="XP_029343600.1"/>
    </source>
</evidence>
<accession>A0A8R2NNB3</accession>
<reference evidence="2" key="1">
    <citation type="submission" date="2010-06" db="EMBL/GenBank/DDBJ databases">
        <authorList>
            <person name="Jiang H."/>
            <person name="Abraham K."/>
            <person name="Ali S."/>
            <person name="Alsbrooks S.L."/>
            <person name="Anim B.N."/>
            <person name="Anosike U.S."/>
            <person name="Attaway T."/>
            <person name="Bandaranaike D.P."/>
            <person name="Battles P.K."/>
            <person name="Bell S.N."/>
            <person name="Bell A.V."/>
            <person name="Beltran B."/>
            <person name="Bickham C."/>
            <person name="Bustamante Y."/>
            <person name="Caleb T."/>
            <person name="Canada A."/>
            <person name="Cardenas V."/>
            <person name="Carter K."/>
            <person name="Chacko J."/>
            <person name="Chandrabose M.N."/>
            <person name="Chavez D."/>
            <person name="Chavez A."/>
            <person name="Chen L."/>
            <person name="Chu H.-S."/>
            <person name="Claassen K.J."/>
            <person name="Cockrell R."/>
            <person name="Collins M."/>
            <person name="Cooper J.A."/>
            <person name="Cree A."/>
            <person name="Curry S.M."/>
            <person name="Da Y."/>
            <person name="Dao M.D."/>
            <person name="Das B."/>
            <person name="Davila M.-L."/>
            <person name="Davy-Carroll L."/>
            <person name="Denson S."/>
            <person name="Dinh H."/>
            <person name="Ebong V.E."/>
            <person name="Edwards J.R."/>
            <person name="Egan A."/>
            <person name="El-Daye J."/>
            <person name="Escobedo L."/>
            <person name="Fernandez S."/>
            <person name="Fernando P.R."/>
            <person name="Flagg N."/>
            <person name="Forbes L.D."/>
            <person name="Fowler R.G."/>
            <person name="Fu Q."/>
            <person name="Gabisi R.A."/>
            <person name="Ganer J."/>
            <person name="Garbino Pronczuk A."/>
            <person name="Garcia R.M."/>
            <person name="Garner T."/>
            <person name="Garrett T.E."/>
            <person name="Gonzalez D.A."/>
            <person name="Hamid H."/>
            <person name="Hawkins E.S."/>
            <person name="Hirani K."/>
            <person name="Hogues M.E."/>
            <person name="Hollins B."/>
            <person name="Hsiao C.-H."/>
            <person name="Jabil R."/>
            <person name="James M.L."/>
            <person name="Jhangiani S.N."/>
            <person name="Johnson B."/>
            <person name="Johnson Q."/>
            <person name="Joshi V."/>
            <person name="Kalu J.B."/>
            <person name="Kam C."/>
            <person name="Kashfia A."/>
            <person name="Keebler J."/>
            <person name="Kisamo H."/>
            <person name="Kovar C.L."/>
            <person name="Lago L.A."/>
            <person name="Lai C.-Y."/>
            <person name="Laidlaw J."/>
            <person name="Lara F."/>
            <person name="Le T.-K."/>
            <person name="Lee S.L."/>
            <person name="Legall F.H."/>
            <person name="Lemon S.J."/>
            <person name="Lewis L.R."/>
            <person name="Li B."/>
            <person name="Liu Y."/>
            <person name="Liu Y.-S."/>
            <person name="Lopez J."/>
            <person name="Lozado R.J."/>
            <person name="Lu J."/>
            <person name="Madu R.C."/>
            <person name="Maheshwari M."/>
            <person name="Maheshwari R."/>
            <person name="Malloy K."/>
            <person name="Martinez E."/>
            <person name="Mathew T."/>
            <person name="Mercado I.C."/>
            <person name="Mercado C."/>
            <person name="Meyer B."/>
            <person name="Montgomery K."/>
            <person name="Morgan M.B."/>
            <person name="Munidasa M."/>
            <person name="Nazareth L.V."/>
            <person name="Nelson J."/>
            <person name="Ng B.M."/>
            <person name="Nguyen N.B."/>
            <person name="Nguyen P.Q."/>
            <person name="Nguyen T."/>
            <person name="Obregon M."/>
            <person name="Okwuonu G.O."/>
            <person name="Onwere C.G."/>
            <person name="Orozco G."/>
            <person name="Parra A."/>
            <person name="Patel S."/>
            <person name="Patil S."/>
            <person name="Perez A."/>
            <person name="Perez Y."/>
            <person name="Pham C."/>
            <person name="Primus E.L."/>
            <person name="Pu L.-L."/>
            <person name="Puazo M."/>
            <person name="Qin X."/>
            <person name="Quiroz J.B."/>
            <person name="Reese J."/>
            <person name="Richards S."/>
            <person name="Rives C.M."/>
            <person name="Robberts R."/>
            <person name="Ruiz S.J."/>
            <person name="Ruiz M.J."/>
            <person name="Santibanez J."/>
            <person name="Schneider B.W."/>
            <person name="Sisson I."/>
            <person name="Smith M."/>
            <person name="Sodergren E."/>
            <person name="Song X.-Z."/>
            <person name="Song B.B."/>
            <person name="Summersgill H."/>
            <person name="Thelus R."/>
            <person name="Thornton R.D."/>
            <person name="Trejos Z.Y."/>
            <person name="Usmani K."/>
            <person name="Vattathil S."/>
            <person name="Villasana D."/>
            <person name="Walker D.L."/>
            <person name="Wang S."/>
            <person name="Wang K."/>
            <person name="White C.S."/>
            <person name="Williams A.C."/>
            <person name="Williamson J."/>
            <person name="Wilson K."/>
            <person name="Woghiren I.O."/>
            <person name="Woodworth J.R."/>
            <person name="Worley K.C."/>
            <person name="Wright R.A."/>
            <person name="Wu W."/>
            <person name="Young L."/>
            <person name="Zhang L."/>
            <person name="Zhang J."/>
            <person name="Zhu Y."/>
            <person name="Muzny D.M."/>
            <person name="Weinstock G."/>
            <person name="Gibbs R.A."/>
        </authorList>
    </citation>
    <scope>NUCLEOTIDE SEQUENCE [LARGE SCALE GENOMIC DNA]</scope>
    <source>
        <strain evidence="2">LSR1</strain>
    </source>
</reference>
<keyword evidence="2" id="KW-1185">Reference proteome</keyword>
<dbReference type="Proteomes" id="UP000007819">
    <property type="component" value="Chromosome A1"/>
</dbReference>
<sequence length="109" mass="12548">MKNRINSVFNLQNLKDFVLDSMEIIMENDKLNIETSGNIILSTPYHYNDLIAKAYTNEIKQIVKNKLSMNSKTINWENINDLSDVDESARFITVSNANYLQDTMRALAT</sequence>
<dbReference type="AlphaFoldDB" id="A0A8R2NNB3"/>
<name>A0A8R2NNB3_ACYPI</name>
<evidence type="ECO:0000313" key="2">
    <source>
        <dbReference type="Proteomes" id="UP000007819"/>
    </source>
</evidence>
<proteinExistence type="predicted"/>
<dbReference type="EnsemblMetazoa" id="XM_029487740.1">
    <property type="protein sequence ID" value="XP_029343600.1"/>
    <property type="gene ID" value="LOC115033782"/>
</dbReference>